<keyword evidence="1" id="KW-0812">Transmembrane</keyword>
<accession>A0A645BSC1</accession>
<keyword evidence="1" id="KW-0472">Membrane</keyword>
<sequence>MDFALTLEAYVQNIHVLMFAVAIVGWFVTLIAIALITNTVRRKFN</sequence>
<feature type="transmembrane region" description="Helical" evidence="1">
    <location>
        <begin position="14"/>
        <end position="36"/>
    </location>
</feature>
<evidence type="ECO:0000313" key="2">
    <source>
        <dbReference type="EMBL" id="MPM68276.1"/>
    </source>
</evidence>
<comment type="caution">
    <text evidence="2">The sequence shown here is derived from an EMBL/GenBank/DDBJ whole genome shotgun (WGS) entry which is preliminary data.</text>
</comment>
<gene>
    <name evidence="2" type="ORF">SDC9_115207</name>
</gene>
<organism evidence="2">
    <name type="scientific">bioreactor metagenome</name>
    <dbReference type="NCBI Taxonomy" id="1076179"/>
    <lineage>
        <taxon>unclassified sequences</taxon>
        <taxon>metagenomes</taxon>
        <taxon>ecological metagenomes</taxon>
    </lineage>
</organism>
<reference evidence="2" key="1">
    <citation type="submission" date="2019-08" db="EMBL/GenBank/DDBJ databases">
        <authorList>
            <person name="Kucharzyk K."/>
            <person name="Murdoch R.W."/>
            <person name="Higgins S."/>
            <person name="Loffler F."/>
        </authorList>
    </citation>
    <scope>NUCLEOTIDE SEQUENCE</scope>
</reference>
<keyword evidence="1" id="KW-1133">Transmembrane helix</keyword>
<proteinExistence type="predicted"/>
<protein>
    <submittedName>
        <fullName evidence="2">Uncharacterized protein</fullName>
    </submittedName>
</protein>
<name>A0A645BSC1_9ZZZZ</name>
<dbReference type="AlphaFoldDB" id="A0A645BSC1"/>
<dbReference type="EMBL" id="VSSQ01022166">
    <property type="protein sequence ID" value="MPM68276.1"/>
    <property type="molecule type" value="Genomic_DNA"/>
</dbReference>
<evidence type="ECO:0000256" key="1">
    <source>
        <dbReference type="SAM" id="Phobius"/>
    </source>
</evidence>